<dbReference type="AlphaFoldDB" id="A0A6B8RJ88"/>
<dbReference type="KEGG" id="ppsc:EHS13_12535"/>
<name>A0A6B8RJ88_9BACL</name>
<protein>
    <submittedName>
        <fullName evidence="1">Uncharacterized protein</fullName>
    </submittedName>
</protein>
<evidence type="ECO:0000313" key="2">
    <source>
        <dbReference type="Proteomes" id="UP000426246"/>
    </source>
</evidence>
<keyword evidence="2" id="KW-1185">Reference proteome</keyword>
<accession>A0A6B8RJ88</accession>
<dbReference type="RefSeq" id="WP_155700689.1">
    <property type="nucleotide sequence ID" value="NZ_CP034235.1"/>
</dbReference>
<proteinExistence type="predicted"/>
<organism evidence="1 2">
    <name type="scientific">Paenibacillus psychroresistens</name>
    <dbReference type="NCBI Taxonomy" id="1778678"/>
    <lineage>
        <taxon>Bacteria</taxon>
        <taxon>Bacillati</taxon>
        <taxon>Bacillota</taxon>
        <taxon>Bacilli</taxon>
        <taxon>Bacillales</taxon>
        <taxon>Paenibacillaceae</taxon>
        <taxon>Paenibacillus</taxon>
    </lineage>
</organism>
<sequence>MEISKTYVDYYLDRFSHLLTREEPKPGATQEEIAKIEQKQLNDDTIFIQELNGFLYRDQGVGKDIKTAVITAIKAISTRTEAEIVSLLKRSPQFADKFN</sequence>
<dbReference type="EMBL" id="CP034235">
    <property type="protein sequence ID" value="QGQ95652.1"/>
    <property type="molecule type" value="Genomic_DNA"/>
</dbReference>
<evidence type="ECO:0000313" key="1">
    <source>
        <dbReference type="EMBL" id="QGQ95652.1"/>
    </source>
</evidence>
<gene>
    <name evidence="1" type="ORF">EHS13_12535</name>
</gene>
<dbReference type="Proteomes" id="UP000426246">
    <property type="component" value="Chromosome"/>
</dbReference>
<reference evidence="2" key="1">
    <citation type="submission" date="2018-11" db="EMBL/GenBank/DDBJ databases">
        <title>Complete genome sequence of Paenibacillus sp. ML311-T8.</title>
        <authorList>
            <person name="Nam Y.-D."/>
            <person name="Kang J."/>
            <person name="Chung W.-H."/>
            <person name="Park Y.S."/>
        </authorList>
    </citation>
    <scope>NUCLEOTIDE SEQUENCE [LARGE SCALE GENOMIC DNA]</scope>
    <source>
        <strain evidence="2">ML311-T8</strain>
    </source>
</reference>